<keyword evidence="3" id="KW-1185">Reference proteome</keyword>
<protein>
    <recommendedName>
        <fullName evidence="1">Saccharopine dehydrogenase NADP binding domain-containing protein</fullName>
    </recommendedName>
</protein>
<dbReference type="eggNOG" id="KOG2733">
    <property type="taxonomic scope" value="Eukaryota"/>
</dbReference>
<dbReference type="Pfam" id="PF03435">
    <property type="entry name" value="Sacchrp_dh_NADP"/>
    <property type="match status" value="1"/>
</dbReference>
<dbReference type="InterPro" id="IPR005097">
    <property type="entry name" value="Sacchrp_dh_NADP-bd"/>
</dbReference>
<accession>A0A0L0TDM3</accession>
<organism evidence="2 3">
    <name type="scientific">Allomyces macrogynus (strain ATCC 38327)</name>
    <name type="common">Allomyces javanicus var. macrogynus</name>
    <dbReference type="NCBI Taxonomy" id="578462"/>
    <lineage>
        <taxon>Eukaryota</taxon>
        <taxon>Fungi</taxon>
        <taxon>Fungi incertae sedis</taxon>
        <taxon>Blastocladiomycota</taxon>
        <taxon>Blastocladiomycetes</taxon>
        <taxon>Blastocladiales</taxon>
        <taxon>Blastocladiaceae</taxon>
        <taxon>Allomyces</taxon>
    </lineage>
</organism>
<proteinExistence type="predicted"/>
<dbReference type="OrthoDB" id="10268090at2759"/>
<reference evidence="3" key="2">
    <citation type="submission" date="2009-11" db="EMBL/GenBank/DDBJ databases">
        <title>The Genome Sequence of Allomyces macrogynus strain ATCC 38327.</title>
        <authorList>
            <consortium name="The Broad Institute Genome Sequencing Platform"/>
            <person name="Russ C."/>
            <person name="Cuomo C."/>
            <person name="Shea T."/>
            <person name="Young S.K."/>
            <person name="Zeng Q."/>
            <person name="Koehrsen M."/>
            <person name="Haas B."/>
            <person name="Borodovsky M."/>
            <person name="Guigo R."/>
            <person name="Alvarado L."/>
            <person name="Berlin A."/>
            <person name="Borenstein D."/>
            <person name="Chen Z."/>
            <person name="Engels R."/>
            <person name="Freedman E."/>
            <person name="Gellesch M."/>
            <person name="Goldberg J."/>
            <person name="Griggs A."/>
            <person name="Gujja S."/>
            <person name="Heiman D."/>
            <person name="Hepburn T."/>
            <person name="Howarth C."/>
            <person name="Jen D."/>
            <person name="Larson L."/>
            <person name="Lewis B."/>
            <person name="Mehta T."/>
            <person name="Park D."/>
            <person name="Pearson M."/>
            <person name="Roberts A."/>
            <person name="Saif S."/>
            <person name="Shenoy N."/>
            <person name="Sisk P."/>
            <person name="Stolte C."/>
            <person name="Sykes S."/>
            <person name="Walk T."/>
            <person name="White J."/>
            <person name="Yandava C."/>
            <person name="Burger G."/>
            <person name="Gray M.W."/>
            <person name="Holland P.W.H."/>
            <person name="King N."/>
            <person name="Lang F.B.F."/>
            <person name="Roger A.J."/>
            <person name="Ruiz-Trillo I."/>
            <person name="Lander E."/>
            <person name="Nusbaum C."/>
        </authorList>
    </citation>
    <scope>NUCLEOTIDE SEQUENCE [LARGE SCALE GENOMIC DNA]</scope>
    <source>
        <strain evidence="3">ATCC 38327</strain>
    </source>
</reference>
<dbReference type="EMBL" id="GG745384">
    <property type="protein sequence ID" value="KNE72837.1"/>
    <property type="molecule type" value="Genomic_DNA"/>
</dbReference>
<evidence type="ECO:0000313" key="2">
    <source>
        <dbReference type="EMBL" id="KNE72837.1"/>
    </source>
</evidence>
<dbReference type="AlphaFoldDB" id="A0A0L0TDM3"/>
<dbReference type="SUPFAM" id="SSF51735">
    <property type="entry name" value="NAD(P)-binding Rossmann-fold domains"/>
    <property type="match status" value="1"/>
</dbReference>
<sequence>MPRNAPLILLYGANGYTGKLSAQVVQREPAFAALRDKIVLAGRSEAKVKEVADANNLPYRIFSLEGEDDEIDARLQDVRVVVHMAGPFIYTAEPMLKACVRNQCDYLDITGEQPVMQLIHETYAQEITNSGILAISGVGFDIVPTDCLAKRLAEALPGATHLDLAICNGPGAALSRGTALTSFEHFATGRPMCARVNGEMKNVGVAYTSRRVPFPTYGTKNAMFLPWGDCYSAYFSTGIPNTNVFFPAPAFVAPFVYYGSMVGAVALKWIPGLHCLISAAIPKIAQGPAHHESNIDVWGEVRDEATGRVATGAVIVPEGYLFTARAALLSAIHAYNGTVTKKAGPATPSVAFGAKFVNEIEGVTELDVIVRDAAEVREAAAVAH</sequence>
<dbReference type="PANTHER" id="PTHR43781:SF1">
    <property type="entry name" value="SACCHAROPINE DEHYDROGENASE"/>
    <property type="match status" value="1"/>
</dbReference>
<evidence type="ECO:0000313" key="3">
    <source>
        <dbReference type="Proteomes" id="UP000054350"/>
    </source>
</evidence>
<dbReference type="Gene3D" id="3.40.50.720">
    <property type="entry name" value="NAD(P)-binding Rossmann-like Domain"/>
    <property type="match status" value="1"/>
</dbReference>
<evidence type="ECO:0000259" key="1">
    <source>
        <dbReference type="Pfam" id="PF03435"/>
    </source>
</evidence>
<feature type="domain" description="Saccharopine dehydrogenase NADP binding" evidence="1">
    <location>
        <begin position="8"/>
        <end position="111"/>
    </location>
</feature>
<dbReference type="InterPro" id="IPR036291">
    <property type="entry name" value="NAD(P)-bd_dom_sf"/>
</dbReference>
<gene>
    <name evidence="2" type="ORF">AMAG_16944</name>
</gene>
<reference evidence="2 3" key="1">
    <citation type="submission" date="2009-11" db="EMBL/GenBank/DDBJ databases">
        <title>Annotation of Allomyces macrogynus ATCC 38327.</title>
        <authorList>
            <consortium name="The Broad Institute Genome Sequencing Platform"/>
            <person name="Russ C."/>
            <person name="Cuomo C."/>
            <person name="Burger G."/>
            <person name="Gray M.W."/>
            <person name="Holland P.W.H."/>
            <person name="King N."/>
            <person name="Lang F.B.F."/>
            <person name="Roger A.J."/>
            <person name="Ruiz-Trillo I."/>
            <person name="Young S.K."/>
            <person name="Zeng Q."/>
            <person name="Gargeya S."/>
            <person name="Fitzgerald M."/>
            <person name="Haas B."/>
            <person name="Abouelleil A."/>
            <person name="Alvarado L."/>
            <person name="Arachchi H.M."/>
            <person name="Berlin A."/>
            <person name="Chapman S.B."/>
            <person name="Gearin G."/>
            <person name="Goldberg J."/>
            <person name="Griggs A."/>
            <person name="Gujja S."/>
            <person name="Hansen M."/>
            <person name="Heiman D."/>
            <person name="Howarth C."/>
            <person name="Larimer J."/>
            <person name="Lui A."/>
            <person name="MacDonald P.J.P."/>
            <person name="McCowen C."/>
            <person name="Montmayeur A."/>
            <person name="Murphy C."/>
            <person name="Neiman D."/>
            <person name="Pearson M."/>
            <person name="Priest M."/>
            <person name="Roberts A."/>
            <person name="Saif S."/>
            <person name="Shea T."/>
            <person name="Sisk P."/>
            <person name="Stolte C."/>
            <person name="Sykes S."/>
            <person name="Wortman J."/>
            <person name="Nusbaum C."/>
            <person name="Birren B."/>
        </authorList>
    </citation>
    <scope>NUCLEOTIDE SEQUENCE [LARGE SCALE GENOMIC DNA]</scope>
    <source>
        <strain evidence="2 3">ATCC 38327</strain>
    </source>
</reference>
<dbReference type="Proteomes" id="UP000054350">
    <property type="component" value="Unassembled WGS sequence"/>
</dbReference>
<dbReference type="VEuPathDB" id="FungiDB:AMAG_16944"/>
<name>A0A0L0TDM3_ALLM3</name>
<dbReference type="PANTHER" id="PTHR43781">
    <property type="entry name" value="SACCHAROPINE DEHYDROGENASE"/>
    <property type="match status" value="1"/>
</dbReference>